<dbReference type="Proteomes" id="UP000193719">
    <property type="component" value="Unassembled WGS sequence"/>
</dbReference>
<dbReference type="SUPFAM" id="SSF52047">
    <property type="entry name" value="RNI-like"/>
    <property type="match status" value="1"/>
</dbReference>
<evidence type="ECO:0008006" key="3">
    <source>
        <dbReference type="Google" id="ProtNLM"/>
    </source>
</evidence>
<dbReference type="STRING" id="1754191.A0A1Y1VD97"/>
<keyword evidence="2" id="KW-1185">Reference proteome</keyword>
<name>A0A1Y1VD97_9FUNG</name>
<reference evidence="1 2" key="1">
    <citation type="submission" date="2016-08" db="EMBL/GenBank/DDBJ databases">
        <title>Genomes of anaerobic fungi encode conserved fungal cellulosomes for biomass hydrolysis.</title>
        <authorList>
            <consortium name="DOE Joint Genome Institute"/>
            <person name="Haitjema C.H."/>
            <person name="Gilmore S.P."/>
            <person name="Henske J.K."/>
            <person name="Solomon K.V."/>
            <person name="De Groot R."/>
            <person name="Kuo A."/>
            <person name="Mondo S.J."/>
            <person name="Salamov A.A."/>
            <person name="Labutti K."/>
            <person name="Zhao Z."/>
            <person name="Chiniquy J."/>
            <person name="Barry K."/>
            <person name="Brewer H.M."/>
            <person name="Purvine S.O."/>
            <person name="Wright A.T."/>
            <person name="Boxma B."/>
            <person name="Van Alen T."/>
            <person name="Hackstein J.H."/>
            <person name="Baker S.E."/>
            <person name="Grigoriev I.V."/>
            <person name="O'Malley M.A."/>
        </authorList>
    </citation>
    <scope>NUCLEOTIDE SEQUENCE [LARGE SCALE GENOMIC DNA]</scope>
    <source>
        <strain evidence="2">finn</strain>
    </source>
</reference>
<protein>
    <recommendedName>
        <fullName evidence="3">Outer arm dynein light chain 1</fullName>
    </recommendedName>
</protein>
<feature type="non-terminal residue" evidence="1">
    <location>
        <position position="1"/>
    </location>
</feature>
<feature type="non-terminal residue" evidence="1">
    <location>
        <position position="291"/>
    </location>
</feature>
<dbReference type="EMBL" id="MCFH01000013">
    <property type="protein sequence ID" value="ORX53379.1"/>
    <property type="molecule type" value="Genomic_DNA"/>
</dbReference>
<dbReference type="Gene3D" id="3.80.10.10">
    <property type="entry name" value="Ribonuclease Inhibitor"/>
    <property type="match status" value="2"/>
</dbReference>
<reference evidence="1 2" key="2">
    <citation type="submission" date="2016-08" db="EMBL/GenBank/DDBJ databases">
        <title>Pervasive Adenine N6-methylation of Active Genes in Fungi.</title>
        <authorList>
            <consortium name="DOE Joint Genome Institute"/>
            <person name="Mondo S.J."/>
            <person name="Dannebaum R.O."/>
            <person name="Kuo R.C."/>
            <person name="Labutti K."/>
            <person name="Haridas S."/>
            <person name="Kuo A."/>
            <person name="Salamov A."/>
            <person name="Ahrendt S.R."/>
            <person name="Lipzen A."/>
            <person name="Sullivan W."/>
            <person name="Andreopoulos W.B."/>
            <person name="Clum A."/>
            <person name="Lindquist E."/>
            <person name="Daum C."/>
            <person name="Ramamoorthy G.K."/>
            <person name="Gryganskyi A."/>
            <person name="Culley D."/>
            <person name="Magnuson J.K."/>
            <person name="James T.Y."/>
            <person name="O'Malley M.A."/>
            <person name="Stajich J.E."/>
            <person name="Spatafora J.W."/>
            <person name="Visel A."/>
            <person name="Grigoriev I.V."/>
        </authorList>
    </citation>
    <scope>NUCLEOTIDE SEQUENCE [LARGE SCALE GENOMIC DNA]</scope>
    <source>
        <strain evidence="2">finn</strain>
    </source>
</reference>
<evidence type="ECO:0000313" key="2">
    <source>
        <dbReference type="Proteomes" id="UP000193719"/>
    </source>
</evidence>
<dbReference type="OrthoDB" id="120976at2759"/>
<dbReference type="InterPro" id="IPR001611">
    <property type="entry name" value="Leu-rich_rpt"/>
</dbReference>
<gene>
    <name evidence="1" type="ORF">BCR36DRAFT_248519</name>
</gene>
<comment type="caution">
    <text evidence="1">The sequence shown here is derived from an EMBL/GenBank/DDBJ whole genome shotgun (WGS) entry which is preliminary data.</text>
</comment>
<sequence length="291" mass="34738">ISFKPARYKSLFNNLKVENKKEKRGNESNNDNSLFEICLKKCSKLTDRIDFYTIPYHIKEKIISRAKESQEIISLETVQHLSYVYEEEIPEFPYYLKQLRIWNRILSYEQFLGLGNLSRVLTHLDLKLTDINDNSIVFLNCLINLKYLDISLNPKLSDYGISKMLVQYSDNDENEKEKYENISMCYENLEMLNLSYNPLITDKFMFKYCEQFKSLRVLEVSNTNISTLGISYFLKQQKNKWGLLESNYPLFDEYKDKSHLNPFIDYYNNSYDTYHKDKNYLKNPLPNMICK</sequence>
<dbReference type="AlphaFoldDB" id="A0A1Y1VD97"/>
<proteinExistence type="predicted"/>
<accession>A0A1Y1VD97</accession>
<evidence type="ECO:0000313" key="1">
    <source>
        <dbReference type="EMBL" id="ORX53379.1"/>
    </source>
</evidence>
<dbReference type="InterPro" id="IPR032675">
    <property type="entry name" value="LRR_dom_sf"/>
</dbReference>
<dbReference type="Pfam" id="PF13516">
    <property type="entry name" value="LRR_6"/>
    <property type="match status" value="2"/>
</dbReference>
<organism evidence="1 2">
    <name type="scientific">Piromyces finnis</name>
    <dbReference type="NCBI Taxonomy" id="1754191"/>
    <lineage>
        <taxon>Eukaryota</taxon>
        <taxon>Fungi</taxon>
        <taxon>Fungi incertae sedis</taxon>
        <taxon>Chytridiomycota</taxon>
        <taxon>Chytridiomycota incertae sedis</taxon>
        <taxon>Neocallimastigomycetes</taxon>
        <taxon>Neocallimastigales</taxon>
        <taxon>Neocallimastigaceae</taxon>
        <taxon>Piromyces</taxon>
    </lineage>
</organism>